<feature type="transmembrane region" description="Helical" evidence="1">
    <location>
        <begin position="56"/>
        <end position="74"/>
    </location>
</feature>
<feature type="transmembrane region" description="Helical" evidence="1">
    <location>
        <begin position="86"/>
        <end position="106"/>
    </location>
</feature>
<feature type="transmembrane region" description="Helical" evidence="1">
    <location>
        <begin position="24"/>
        <end position="44"/>
    </location>
</feature>
<dbReference type="EMBL" id="UGVN01000001">
    <property type="protein sequence ID" value="SUE41861.1"/>
    <property type="molecule type" value="Genomic_DNA"/>
</dbReference>
<sequence length="163" mass="17407">MAGEGVQTCLPPGSTTMGIATSGYATAWMLLILAGVANIAGYAFDLYQPFWWFDRVLHGCTILAITFWLAIVVFGRFLRAAPPQPVLAFFLLASVGIAIGALWEVAEWGFDQFAPGNVIKGKHDSILDIVMDTLGAVLAGLLAVRFLRPRGDVIPGRGAGSVR</sequence>
<dbReference type="AlphaFoldDB" id="A0A379N3Q6"/>
<dbReference type="Proteomes" id="UP000254919">
    <property type="component" value="Unassembled WGS sequence"/>
</dbReference>
<accession>A0A379N3Q6</accession>
<organism evidence="2 3">
    <name type="scientific">Roseomonas mucosa</name>
    <dbReference type="NCBI Taxonomy" id="207340"/>
    <lineage>
        <taxon>Bacteria</taxon>
        <taxon>Pseudomonadati</taxon>
        <taxon>Pseudomonadota</taxon>
        <taxon>Alphaproteobacteria</taxon>
        <taxon>Acetobacterales</taxon>
        <taxon>Roseomonadaceae</taxon>
        <taxon>Roseomonas</taxon>
    </lineage>
</organism>
<proteinExistence type="predicted"/>
<evidence type="ECO:0000256" key="1">
    <source>
        <dbReference type="SAM" id="Phobius"/>
    </source>
</evidence>
<evidence type="ECO:0000313" key="3">
    <source>
        <dbReference type="Proteomes" id="UP000254919"/>
    </source>
</evidence>
<protein>
    <submittedName>
        <fullName evidence="2">Uncharacterized protein</fullName>
    </submittedName>
</protein>
<reference evidence="2 3" key="1">
    <citation type="submission" date="2018-06" db="EMBL/GenBank/DDBJ databases">
        <authorList>
            <consortium name="Pathogen Informatics"/>
            <person name="Doyle S."/>
        </authorList>
    </citation>
    <scope>NUCLEOTIDE SEQUENCE [LARGE SCALE GENOMIC DNA]</scope>
    <source>
        <strain evidence="2 3">NCTC13291</strain>
    </source>
</reference>
<evidence type="ECO:0000313" key="2">
    <source>
        <dbReference type="EMBL" id="SUE41861.1"/>
    </source>
</evidence>
<keyword evidence="1" id="KW-0812">Transmembrane</keyword>
<feature type="transmembrane region" description="Helical" evidence="1">
    <location>
        <begin position="126"/>
        <end position="147"/>
    </location>
</feature>
<name>A0A379N3Q6_9PROT</name>
<dbReference type="Pfam" id="PF09997">
    <property type="entry name" value="DUF2238"/>
    <property type="match status" value="1"/>
</dbReference>
<keyword evidence="1" id="KW-1133">Transmembrane helix</keyword>
<dbReference type="InterPro" id="IPR014509">
    <property type="entry name" value="YjdF-like"/>
</dbReference>
<keyword evidence="1" id="KW-0472">Membrane</keyword>
<gene>
    <name evidence="2" type="ORF">NCTC13291_03473</name>
</gene>